<evidence type="ECO:0000313" key="2">
    <source>
        <dbReference type="EMBL" id="CAB3409182.1"/>
    </source>
</evidence>
<accession>A0A8S1FDH4</accession>
<keyword evidence="3" id="KW-1185">Reference proteome</keyword>
<comment type="caution">
    <text evidence="2">The sequence shown here is derived from an EMBL/GenBank/DDBJ whole genome shotgun (WGS) entry which is preliminary data.</text>
</comment>
<sequence>MIGVGANIGYDKSNLMSAFSDPFEYECGHPQCQNPVSWNGMRVFPRTPRQSARAFAMIRRWGKPSELLVAHHLNNEEMDQLIQIKDIMSVLQMYGRCPVIQKELIAKDAPFRTKIAVEMTEIKKKWEQERAQLESSSRVTLVPMSLKQYANECGWRTYQTGSELMKEADRRVNSVVILVELKEGTQEAINQLLRSKEGRRIVLVPMEFEEKKTISESMADMDFWEKQFDEWEKMGAAVLRPKQKTRSQEFLGIQIRPANINTKERTMAELMELVEVYRELMPELESMVADTMEIRRRWTAWTAKANQEGKGRAEKRGPSPQISYRQGHKSKMGSELNKSSSSSDSTDHSFEYDALPAFKHDMMLTDINDAGLKRLADITGIENLSVGAFSSPAFPVEGLIFGPNNRLMVCLNCRRAKKPNAPIVKVWFLVDSGSNCTFLDEKTISKLTGSDAIPSALQVAIQDENSVIECALSHSHFKEANVLGMLAMRKMNLTIDSVNWTEETWRLVKQ</sequence>
<feature type="region of interest" description="Disordered" evidence="1">
    <location>
        <begin position="305"/>
        <end position="347"/>
    </location>
</feature>
<dbReference type="EMBL" id="CADEPM010000008">
    <property type="protein sequence ID" value="CAB3409182.1"/>
    <property type="molecule type" value="Genomic_DNA"/>
</dbReference>
<organism evidence="2 3">
    <name type="scientific">Caenorhabditis bovis</name>
    <dbReference type="NCBI Taxonomy" id="2654633"/>
    <lineage>
        <taxon>Eukaryota</taxon>
        <taxon>Metazoa</taxon>
        <taxon>Ecdysozoa</taxon>
        <taxon>Nematoda</taxon>
        <taxon>Chromadorea</taxon>
        <taxon>Rhabditida</taxon>
        <taxon>Rhabditina</taxon>
        <taxon>Rhabditomorpha</taxon>
        <taxon>Rhabditoidea</taxon>
        <taxon>Rhabditidae</taxon>
        <taxon>Peloderinae</taxon>
        <taxon>Caenorhabditis</taxon>
    </lineage>
</organism>
<name>A0A8S1FDH4_9PELO</name>
<protein>
    <submittedName>
        <fullName evidence="2">Uncharacterized protein</fullName>
    </submittedName>
</protein>
<dbReference type="OrthoDB" id="5857882at2759"/>
<gene>
    <name evidence="2" type="ORF">CBOVIS_LOCUS10868</name>
</gene>
<evidence type="ECO:0000313" key="3">
    <source>
        <dbReference type="Proteomes" id="UP000494206"/>
    </source>
</evidence>
<dbReference type="AlphaFoldDB" id="A0A8S1FDH4"/>
<evidence type="ECO:0000256" key="1">
    <source>
        <dbReference type="SAM" id="MobiDB-lite"/>
    </source>
</evidence>
<dbReference type="Proteomes" id="UP000494206">
    <property type="component" value="Unassembled WGS sequence"/>
</dbReference>
<feature type="compositionally biased region" description="Basic and acidic residues" evidence="1">
    <location>
        <begin position="307"/>
        <end position="317"/>
    </location>
</feature>
<proteinExistence type="predicted"/>
<feature type="compositionally biased region" description="Low complexity" evidence="1">
    <location>
        <begin position="333"/>
        <end position="344"/>
    </location>
</feature>
<reference evidence="2 3" key="1">
    <citation type="submission" date="2020-04" db="EMBL/GenBank/DDBJ databases">
        <authorList>
            <person name="Laetsch R D."/>
            <person name="Stevens L."/>
            <person name="Kumar S."/>
            <person name="Blaxter L. M."/>
        </authorList>
    </citation>
    <scope>NUCLEOTIDE SEQUENCE [LARGE SCALE GENOMIC DNA]</scope>
</reference>